<keyword evidence="2" id="KW-0472">Membrane</keyword>
<dbReference type="Proteomes" id="UP000813444">
    <property type="component" value="Unassembled WGS sequence"/>
</dbReference>
<evidence type="ECO:0000256" key="1">
    <source>
        <dbReference type="SAM" id="MobiDB-lite"/>
    </source>
</evidence>
<comment type="caution">
    <text evidence="3">The sequence shown here is derived from an EMBL/GenBank/DDBJ whole genome shotgun (WGS) entry which is preliminary data.</text>
</comment>
<proteinExistence type="predicted"/>
<reference evidence="3" key="1">
    <citation type="journal article" date="2021" name="Nat. Commun.">
        <title>Genetic determinants of endophytism in the Arabidopsis root mycobiome.</title>
        <authorList>
            <person name="Mesny F."/>
            <person name="Miyauchi S."/>
            <person name="Thiergart T."/>
            <person name="Pickel B."/>
            <person name="Atanasova L."/>
            <person name="Karlsson M."/>
            <person name="Huettel B."/>
            <person name="Barry K.W."/>
            <person name="Haridas S."/>
            <person name="Chen C."/>
            <person name="Bauer D."/>
            <person name="Andreopoulos W."/>
            <person name="Pangilinan J."/>
            <person name="LaButti K."/>
            <person name="Riley R."/>
            <person name="Lipzen A."/>
            <person name="Clum A."/>
            <person name="Drula E."/>
            <person name="Henrissat B."/>
            <person name="Kohler A."/>
            <person name="Grigoriev I.V."/>
            <person name="Martin F.M."/>
            <person name="Hacquard S."/>
        </authorList>
    </citation>
    <scope>NUCLEOTIDE SEQUENCE</scope>
    <source>
        <strain evidence="3">MPI-CAGE-CH-0235</strain>
    </source>
</reference>
<evidence type="ECO:0000256" key="2">
    <source>
        <dbReference type="SAM" id="Phobius"/>
    </source>
</evidence>
<keyword evidence="2" id="KW-1133">Transmembrane helix</keyword>
<feature type="compositionally biased region" description="Basic and acidic residues" evidence="1">
    <location>
        <begin position="681"/>
        <end position="693"/>
    </location>
</feature>
<feature type="compositionally biased region" description="Basic and acidic residues" evidence="1">
    <location>
        <begin position="720"/>
        <end position="730"/>
    </location>
</feature>
<evidence type="ECO:0000313" key="3">
    <source>
        <dbReference type="EMBL" id="KAH7316945.1"/>
    </source>
</evidence>
<evidence type="ECO:0000313" key="4">
    <source>
        <dbReference type="Proteomes" id="UP000813444"/>
    </source>
</evidence>
<name>A0A8K0SNU8_9HYPO</name>
<dbReference type="EMBL" id="JAGPNK010000008">
    <property type="protein sequence ID" value="KAH7316945.1"/>
    <property type="molecule type" value="Genomic_DNA"/>
</dbReference>
<organism evidence="3 4">
    <name type="scientific">Stachybotrys elegans</name>
    <dbReference type="NCBI Taxonomy" id="80388"/>
    <lineage>
        <taxon>Eukaryota</taxon>
        <taxon>Fungi</taxon>
        <taxon>Dikarya</taxon>
        <taxon>Ascomycota</taxon>
        <taxon>Pezizomycotina</taxon>
        <taxon>Sordariomycetes</taxon>
        <taxon>Hypocreomycetidae</taxon>
        <taxon>Hypocreales</taxon>
        <taxon>Stachybotryaceae</taxon>
        <taxon>Stachybotrys</taxon>
    </lineage>
</organism>
<dbReference type="AlphaFoldDB" id="A0A8K0SNU8"/>
<feature type="transmembrane region" description="Helical" evidence="2">
    <location>
        <begin position="571"/>
        <end position="597"/>
    </location>
</feature>
<sequence>MDSSHETEFRAYRGVWINWSRGPILGSTLTLTRSEADILIAFTSFFVALVGTRFWRIICILLHRFNSRPFSRTHEGPHHQNQLILRNSHSAESGLYASLRLALSWQRSSKKSITTVLPSILSSACTLAAFILASGFSATISSSAGREVLLDGANCGLPIFNTSTSSDQLTVYQSTTASNLANYVQQCYSSEASGLLDCARFIRPSLSSTVDGNASCPFQGGICKSDNKNLRIDSGYINSNVHLGVNAPSEDNIWLRVVFECAPLVTDGYTTDQEFEDVNYTRYHYGSRFWGNDTSNVTYAVESLSAQYRTRQPETLPGTNFMARSFVALAYNGSLSRRSTFIPTPELQRLDGDVALAFLSGNGVLFAKPTLDPWYEATRNSTSVPRLADSQSRWFYSPVQAASPLACVIRQQLCYGSSAPTDSGENSNCGKLASFTDARVSAFPLFDIDPQSQVIPEGESRRASRYRWFESVWDGWTSQQLGILHVSGPSVLPSQRRYRSGIQGPLPDNQWQLDMTHLWNICLAALQANFVNTAIGPTRPELQESVQGPETAYQKEMCTNQKVLSTRYGSFSMFGLCFTYVVGALIIVISLALPAGWDYHFQRTQKKLRNGQAVEDKGSMYRYLEWTTNETLQQNRLAQEGVGWGGSPWRNCTDYMPIPAEDGLLGSLDISDLNHPVLYRPEGDPMEKTRTEAATESLHSTTLPKRSDLGTASVVEIVDGEQHVEPDHPDTNNASDLSNR</sequence>
<gene>
    <name evidence="3" type="ORF">B0I35DRAFT_434280</name>
</gene>
<feature type="transmembrane region" description="Helical" evidence="2">
    <location>
        <begin position="116"/>
        <end position="136"/>
    </location>
</feature>
<feature type="compositionally biased region" description="Polar residues" evidence="1">
    <location>
        <begin position="731"/>
        <end position="740"/>
    </location>
</feature>
<dbReference type="OrthoDB" id="3540210at2759"/>
<feature type="transmembrane region" description="Helical" evidence="2">
    <location>
        <begin position="38"/>
        <end position="62"/>
    </location>
</feature>
<feature type="compositionally biased region" description="Polar residues" evidence="1">
    <location>
        <begin position="694"/>
        <end position="704"/>
    </location>
</feature>
<protein>
    <submittedName>
        <fullName evidence="3">Uncharacterized protein</fullName>
    </submittedName>
</protein>
<keyword evidence="2" id="KW-0812">Transmembrane</keyword>
<keyword evidence="4" id="KW-1185">Reference proteome</keyword>
<feature type="region of interest" description="Disordered" evidence="1">
    <location>
        <begin position="680"/>
        <end position="740"/>
    </location>
</feature>
<accession>A0A8K0SNU8</accession>